<dbReference type="Proteomes" id="UP001157418">
    <property type="component" value="Unassembled WGS sequence"/>
</dbReference>
<keyword evidence="2" id="KW-1185">Reference proteome</keyword>
<evidence type="ECO:0008006" key="3">
    <source>
        <dbReference type="Google" id="ProtNLM"/>
    </source>
</evidence>
<proteinExistence type="predicted"/>
<name>A0AAU9PGH6_9ASTR</name>
<organism evidence="1 2">
    <name type="scientific">Lactuca virosa</name>
    <dbReference type="NCBI Taxonomy" id="75947"/>
    <lineage>
        <taxon>Eukaryota</taxon>
        <taxon>Viridiplantae</taxon>
        <taxon>Streptophyta</taxon>
        <taxon>Embryophyta</taxon>
        <taxon>Tracheophyta</taxon>
        <taxon>Spermatophyta</taxon>
        <taxon>Magnoliopsida</taxon>
        <taxon>eudicotyledons</taxon>
        <taxon>Gunneridae</taxon>
        <taxon>Pentapetalae</taxon>
        <taxon>asterids</taxon>
        <taxon>campanulids</taxon>
        <taxon>Asterales</taxon>
        <taxon>Asteraceae</taxon>
        <taxon>Cichorioideae</taxon>
        <taxon>Cichorieae</taxon>
        <taxon>Lactucinae</taxon>
        <taxon>Lactuca</taxon>
    </lineage>
</organism>
<protein>
    <recommendedName>
        <fullName evidence="3">OVATE domain-containing protein</fullName>
    </recommendedName>
</protein>
<dbReference type="PANTHER" id="PTHR35461">
    <property type="entry name" value="BNAANNG14610D PROTEIN"/>
    <property type="match status" value="1"/>
</dbReference>
<evidence type="ECO:0000313" key="2">
    <source>
        <dbReference type="Proteomes" id="UP001157418"/>
    </source>
</evidence>
<comment type="caution">
    <text evidence="1">The sequence shown here is derived from an EMBL/GenBank/DDBJ whole genome shotgun (WGS) entry which is preliminary data.</text>
</comment>
<dbReference type="AlphaFoldDB" id="A0AAU9PGH6"/>
<sequence length="162" mass="19452">MFQRTKRLFKRSIETFKSYFSDGYQKLPKTPSYNVGFSPTNMYSEFVDQWEAADRIMAVAYENNTDNLKHKKSSMLINQHEVNRRKQHKHEETTLKGEEKRYMVTRRLKELELFDGNNVDHVLDIQEVLHYYSRLSCPTYREMVDKFMMDIYSEVLSLPSRS</sequence>
<evidence type="ECO:0000313" key="1">
    <source>
        <dbReference type="EMBL" id="CAH1449008.1"/>
    </source>
</evidence>
<gene>
    <name evidence="1" type="ORF">LVIROSA_LOCUS34520</name>
</gene>
<reference evidence="1 2" key="1">
    <citation type="submission" date="2022-01" db="EMBL/GenBank/DDBJ databases">
        <authorList>
            <person name="Xiong W."/>
            <person name="Schranz E."/>
        </authorList>
    </citation>
    <scope>NUCLEOTIDE SEQUENCE [LARGE SCALE GENOMIC DNA]</scope>
</reference>
<dbReference type="EMBL" id="CAKMRJ010005634">
    <property type="protein sequence ID" value="CAH1449008.1"/>
    <property type="molecule type" value="Genomic_DNA"/>
</dbReference>
<dbReference type="PANTHER" id="PTHR35461:SF3">
    <property type="entry name" value="OVATE DOMAIN-CONTAINING PROTEIN"/>
    <property type="match status" value="1"/>
</dbReference>
<accession>A0AAU9PGH6</accession>